<dbReference type="EMBL" id="QFWV02000010">
    <property type="protein sequence ID" value="RKF05361.1"/>
    <property type="molecule type" value="Genomic_DNA"/>
</dbReference>
<protein>
    <submittedName>
        <fullName evidence="2">DUF2285 domain-containing protein</fullName>
    </submittedName>
</protein>
<name>A0A3A8AI20_9HYPH</name>
<dbReference type="InterPro" id="IPR018754">
    <property type="entry name" value="RovC-like_DNA-bd"/>
</dbReference>
<organism evidence="2 3">
    <name type="scientific">Oceaniradius stylonematis</name>
    <dbReference type="NCBI Taxonomy" id="2184161"/>
    <lineage>
        <taxon>Bacteria</taxon>
        <taxon>Pseudomonadati</taxon>
        <taxon>Pseudomonadota</taxon>
        <taxon>Alphaproteobacteria</taxon>
        <taxon>Hyphomicrobiales</taxon>
        <taxon>Ahrensiaceae</taxon>
        <taxon>Oceaniradius</taxon>
    </lineage>
</organism>
<keyword evidence="3" id="KW-1185">Reference proteome</keyword>
<feature type="domain" description="T6SS Transcription factor RovC-like DNA binding" evidence="1">
    <location>
        <begin position="81"/>
        <end position="180"/>
    </location>
</feature>
<accession>A0A3A8AI20</accession>
<dbReference type="Proteomes" id="UP000246132">
    <property type="component" value="Unassembled WGS sequence"/>
</dbReference>
<evidence type="ECO:0000313" key="3">
    <source>
        <dbReference type="Proteomes" id="UP000246132"/>
    </source>
</evidence>
<dbReference type="OrthoDB" id="7261891at2"/>
<gene>
    <name evidence="2" type="ORF">DEM25_017415</name>
</gene>
<evidence type="ECO:0000259" key="1">
    <source>
        <dbReference type="Pfam" id="PF10074"/>
    </source>
</evidence>
<proteinExistence type="predicted"/>
<comment type="caution">
    <text evidence="2">The sequence shown here is derived from an EMBL/GenBank/DDBJ whole genome shotgun (WGS) entry which is preliminary data.</text>
</comment>
<sequence length="187" mass="21350">MLRATDANIFFAPGIDPGTLILTALPQFPESDLSSLFLPETDTFRASEGHFLFVDIGIHRFPALCPGTQIPAGPVAPITFLDRFLEDRLDAIRRFSHAINGRRSVEDLRVTPYRRNNLRQMLRVIDGRRSGATFQEIAEIVLRADHVSATAWKSMPERDTVMRRFREGMKYVEGAYRSLLYRHHPLP</sequence>
<dbReference type="AlphaFoldDB" id="A0A3A8AI20"/>
<evidence type="ECO:0000313" key="2">
    <source>
        <dbReference type="EMBL" id="RKF05361.1"/>
    </source>
</evidence>
<dbReference type="Pfam" id="PF10074">
    <property type="entry name" value="RovC_DNA-bd"/>
    <property type="match status" value="1"/>
</dbReference>
<reference evidence="2 3" key="1">
    <citation type="journal article" date="2018" name="Int. J. Syst. Bacteriol.">
        <title>Oceaniradius stylonemae gen. nov., sp. nov., isolated from a red alga, Stylonema cornu-cervi.</title>
        <authorList>
            <person name="Jeong S."/>
        </authorList>
    </citation>
    <scope>NUCLEOTIDE SEQUENCE [LARGE SCALE GENOMIC DNA]</scope>
    <source>
        <strain evidence="2 3">StC1</strain>
    </source>
</reference>